<feature type="transmembrane region" description="Helical" evidence="6">
    <location>
        <begin position="119"/>
        <end position="136"/>
    </location>
</feature>
<feature type="transmembrane region" description="Helical" evidence="6">
    <location>
        <begin position="148"/>
        <end position="165"/>
    </location>
</feature>
<evidence type="ECO:0000313" key="7">
    <source>
        <dbReference type="EMBL" id="TRX89143.1"/>
    </source>
</evidence>
<dbReference type="OrthoDB" id="73612at2759"/>
<feature type="compositionally biased region" description="Polar residues" evidence="5">
    <location>
        <begin position="410"/>
        <end position="424"/>
    </location>
</feature>
<comment type="caution">
    <text evidence="7">The sequence shown here is derived from an EMBL/GenBank/DDBJ whole genome shotgun (WGS) entry which is preliminary data.</text>
</comment>
<evidence type="ECO:0008006" key="9">
    <source>
        <dbReference type="Google" id="ProtNLM"/>
    </source>
</evidence>
<dbReference type="PANTHER" id="PTHR13377">
    <property type="entry name" value="PLACENTAL PROTEIN 6"/>
    <property type="match status" value="1"/>
</dbReference>
<dbReference type="SUPFAM" id="SSF144091">
    <property type="entry name" value="Rhomboid-like"/>
    <property type="match status" value="1"/>
</dbReference>
<keyword evidence="3 6" id="KW-1133">Transmembrane helix</keyword>
<feature type="transmembrane region" description="Helical" evidence="6">
    <location>
        <begin position="218"/>
        <end position="240"/>
    </location>
</feature>
<evidence type="ECO:0000256" key="5">
    <source>
        <dbReference type="SAM" id="MobiDB-lite"/>
    </source>
</evidence>
<reference evidence="8" key="1">
    <citation type="submission" date="2019-06" db="EMBL/GenBank/DDBJ databases">
        <title>Draft genome sequence of the griseofulvin-producing fungus Xylaria cubensis strain G536.</title>
        <authorList>
            <person name="Mead M.E."/>
            <person name="Raja H.A."/>
            <person name="Steenwyk J.L."/>
            <person name="Knowles S.L."/>
            <person name="Oberlies N.H."/>
            <person name="Rokas A."/>
        </authorList>
    </citation>
    <scope>NUCLEOTIDE SEQUENCE [LARGE SCALE GENOMIC DNA]</scope>
    <source>
        <strain evidence="8">G536</strain>
    </source>
</reference>
<dbReference type="Proteomes" id="UP000319160">
    <property type="component" value="Unassembled WGS sequence"/>
</dbReference>
<dbReference type="FunFam" id="1.20.1540.10:FF:000004">
    <property type="entry name" value="Transmembrane protein 115"/>
    <property type="match status" value="1"/>
</dbReference>
<organism evidence="7 8">
    <name type="scientific">Xylaria flabelliformis</name>
    <dbReference type="NCBI Taxonomy" id="2512241"/>
    <lineage>
        <taxon>Eukaryota</taxon>
        <taxon>Fungi</taxon>
        <taxon>Dikarya</taxon>
        <taxon>Ascomycota</taxon>
        <taxon>Pezizomycotina</taxon>
        <taxon>Sordariomycetes</taxon>
        <taxon>Xylariomycetidae</taxon>
        <taxon>Xylariales</taxon>
        <taxon>Xylariaceae</taxon>
        <taxon>Xylaria</taxon>
    </lineage>
</organism>
<dbReference type="GO" id="GO:0006890">
    <property type="term" value="P:retrograde vesicle-mediated transport, Golgi to endoplasmic reticulum"/>
    <property type="evidence" value="ECO:0007669"/>
    <property type="project" value="InterPro"/>
</dbReference>
<keyword evidence="8" id="KW-1185">Reference proteome</keyword>
<dbReference type="AlphaFoldDB" id="A0A553HMF7"/>
<dbReference type="STRING" id="2512241.A0A553HMF7"/>
<accession>A0A553HMF7</accession>
<feature type="transmembrane region" description="Helical" evidence="6">
    <location>
        <begin position="177"/>
        <end position="198"/>
    </location>
</feature>
<evidence type="ECO:0000256" key="4">
    <source>
        <dbReference type="ARBA" id="ARBA00023136"/>
    </source>
</evidence>
<name>A0A553HMF7_9PEZI</name>
<dbReference type="EMBL" id="VFLP01000072">
    <property type="protein sequence ID" value="TRX89143.1"/>
    <property type="molecule type" value="Genomic_DNA"/>
</dbReference>
<proteinExistence type="predicted"/>
<dbReference type="GO" id="GO:0016020">
    <property type="term" value="C:membrane"/>
    <property type="evidence" value="ECO:0007669"/>
    <property type="project" value="UniProtKB-SubCell"/>
</dbReference>
<evidence type="ECO:0000313" key="8">
    <source>
        <dbReference type="Proteomes" id="UP000319160"/>
    </source>
</evidence>
<dbReference type="InterPro" id="IPR013861">
    <property type="entry name" value="TMEM115/Pdh1/Rbl19"/>
</dbReference>
<feature type="region of interest" description="Disordered" evidence="5">
    <location>
        <begin position="386"/>
        <end position="445"/>
    </location>
</feature>
<evidence type="ECO:0000256" key="3">
    <source>
        <dbReference type="ARBA" id="ARBA00022989"/>
    </source>
</evidence>
<sequence>MPSPAPKNASQPRLIVGNYIMARNIAANEGQSDNIVKHQFYGVLEHVPAMKGLNQMAQSDIHRKLRIHGPGLQPLHASFQQHTMPPRLNIPPVTRIVLAILGLQSLASIVIHRGGRTNIVIEWLTLVPQLSLFYPWTFLTTTLVEENLTSLAIAGVTLFNGGRYLERAWSSKEFAKFLVVVSLIPNFLCFLLLITTFTITRNEDWTLTSVNGTIPLQISFLVAFSQLVPAHTVTLFRGVLSLRVPRFPLIYIGLITVANLTPWVSSASLPLAILGFLTSWTYLRFYKTVFPDLDSSQPASMRGDASETFAFSEFFPAPVKPFIAALADQVFTLLVTMRLCTPFSQADISAAQGNNFHQRSAPGGVRAEAERRRALALKVLDQRLHAASGGPATRSQSIPPAQPSGPTVHMQPQPNVQAAMTSEPGTMLGETHYNPDHDSGEKEDS</sequence>
<feature type="transmembrane region" description="Helical" evidence="6">
    <location>
        <begin position="247"/>
        <end position="263"/>
    </location>
</feature>
<keyword evidence="4 6" id="KW-0472">Membrane</keyword>
<dbReference type="GO" id="GO:0005794">
    <property type="term" value="C:Golgi apparatus"/>
    <property type="evidence" value="ECO:0007669"/>
    <property type="project" value="TreeGrafter"/>
</dbReference>
<keyword evidence="2 6" id="KW-0812">Transmembrane</keyword>
<evidence type="ECO:0000256" key="6">
    <source>
        <dbReference type="SAM" id="Phobius"/>
    </source>
</evidence>
<protein>
    <recommendedName>
        <fullName evidence="9">Peptidase S54 rhomboid domain-containing protein</fullName>
    </recommendedName>
</protein>
<dbReference type="Pfam" id="PF08551">
    <property type="entry name" value="DUF1751"/>
    <property type="match status" value="1"/>
</dbReference>
<dbReference type="SMART" id="SM01160">
    <property type="entry name" value="DUF1751"/>
    <property type="match status" value="1"/>
</dbReference>
<gene>
    <name evidence="7" type="ORF">FHL15_009956</name>
</gene>
<dbReference type="InterPro" id="IPR035952">
    <property type="entry name" value="Rhomboid-like_sf"/>
</dbReference>
<dbReference type="PANTHER" id="PTHR13377:SF3">
    <property type="entry name" value="TRANSMEMBRANE PROTEIN 115"/>
    <property type="match status" value="1"/>
</dbReference>
<evidence type="ECO:0000256" key="2">
    <source>
        <dbReference type="ARBA" id="ARBA00022692"/>
    </source>
</evidence>
<feature type="transmembrane region" description="Helical" evidence="6">
    <location>
        <begin position="93"/>
        <end position="112"/>
    </location>
</feature>
<comment type="subcellular location">
    <subcellularLocation>
        <location evidence="1">Membrane</location>
        <topology evidence="1">Multi-pass membrane protein</topology>
    </subcellularLocation>
</comment>
<evidence type="ECO:0000256" key="1">
    <source>
        <dbReference type="ARBA" id="ARBA00004141"/>
    </source>
</evidence>
<feature type="compositionally biased region" description="Basic and acidic residues" evidence="5">
    <location>
        <begin position="433"/>
        <end position="445"/>
    </location>
</feature>